<dbReference type="Proteomes" id="UP001233999">
    <property type="component" value="Unassembled WGS sequence"/>
</dbReference>
<evidence type="ECO:0000313" key="12">
    <source>
        <dbReference type="EMBL" id="KAJ9587463.1"/>
    </source>
</evidence>
<comment type="similarity">
    <text evidence="1 7">Belongs to the AB hydrolase superfamily. Lipase family.</text>
</comment>
<evidence type="ECO:0000256" key="2">
    <source>
        <dbReference type="ARBA" id="ARBA00022729"/>
    </source>
</evidence>
<proteinExistence type="inferred from homology"/>
<organism evidence="12 13">
    <name type="scientific">Diploptera punctata</name>
    <name type="common">Pacific beetle cockroach</name>
    <dbReference type="NCBI Taxonomy" id="6984"/>
    <lineage>
        <taxon>Eukaryota</taxon>
        <taxon>Metazoa</taxon>
        <taxon>Ecdysozoa</taxon>
        <taxon>Arthropoda</taxon>
        <taxon>Hexapoda</taxon>
        <taxon>Insecta</taxon>
        <taxon>Pterygota</taxon>
        <taxon>Neoptera</taxon>
        <taxon>Polyneoptera</taxon>
        <taxon>Dictyoptera</taxon>
        <taxon>Blattodea</taxon>
        <taxon>Blaberoidea</taxon>
        <taxon>Blaberidae</taxon>
        <taxon>Diplopterinae</taxon>
        <taxon>Diploptera</taxon>
    </lineage>
</organism>
<dbReference type="AlphaFoldDB" id="A0AAD7ZVI6"/>
<evidence type="ECO:0000256" key="8">
    <source>
        <dbReference type="PIRSR" id="PIRSR000862-1"/>
    </source>
</evidence>
<feature type="domain" description="Partial AB-hydrolase lipase" evidence="10">
    <location>
        <begin position="29"/>
        <end position="86"/>
    </location>
</feature>
<evidence type="ECO:0000256" key="1">
    <source>
        <dbReference type="ARBA" id="ARBA00010701"/>
    </source>
</evidence>
<reference evidence="12" key="2">
    <citation type="submission" date="2023-05" db="EMBL/GenBank/DDBJ databases">
        <authorList>
            <person name="Fouks B."/>
        </authorList>
    </citation>
    <scope>NUCLEOTIDE SEQUENCE</scope>
    <source>
        <strain evidence="12">Stay&amp;Tobe</strain>
        <tissue evidence="12">Testes</tissue>
    </source>
</reference>
<dbReference type="PIRSF" id="PIRSF000862">
    <property type="entry name" value="Steryl_ester_lip"/>
    <property type="match status" value="1"/>
</dbReference>
<feature type="active site" description="Charge relay system" evidence="8">
    <location>
        <position position="364"/>
    </location>
</feature>
<dbReference type="SUPFAM" id="SSF53474">
    <property type="entry name" value="alpha/beta-Hydrolases"/>
    <property type="match status" value="1"/>
</dbReference>
<keyword evidence="4 7" id="KW-0442">Lipid degradation</keyword>
<dbReference type="Pfam" id="PF12146">
    <property type="entry name" value="Hydrolase_4"/>
    <property type="match status" value="1"/>
</dbReference>
<dbReference type="GO" id="GO:0016788">
    <property type="term" value="F:hydrolase activity, acting on ester bonds"/>
    <property type="evidence" value="ECO:0007669"/>
    <property type="project" value="InterPro"/>
</dbReference>
<keyword evidence="2 9" id="KW-0732">Signal</keyword>
<keyword evidence="6" id="KW-0325">Glycoprotein</keyword>
<dbReference type="Pfam" id="PF04083">
    <property type="entry name" value="Abhydro_lipase"/>
    <property type="match status" value="1"/>
</dbReference>
<evidence type="ECO:0000259" key="11">
    <source>
        <dbReference type="Pfam" id="PF12146"/>
    </source>
</evidence>
<feature type="domain" description="Serine aminopeptidase S33" evidence="11">
    <location>
        <begin position="94"/>
        <end position="241"/>
    </location>
</feature>
<feature type="chain" id="PRO_5042089476" description="Lipase" evidence="9">
    <location>
        <begin position="23"/>
        <end position="388"/>
    </location>
</feature>
<name>A0AAD7ZVI6_DIPPU</name>
<dbReference type="InterPro" id="IPR006693">
    <property type="entry name" value="AB_hydrolase_lipase"/>
</dbReference>
<evidence type="ECO:0000256" key="4">
    <source>
        <dbReference type="ARBA" id="ARBA00022963"/>
    </source>
</evidence>
<evidence type="ECO:0000259" key="10">
    <source>
        <dbReference type="Pfam" id="PF04083"/>
    </source>
</evidence>
<evidence type="ECO:0000313" key="13">
    <source>
        <dbReference type="Proteomes" id="UP001233999"/>
    </source>
</evidence>
<feature type="active site" description="Charge relay system" evidence="8">
    <location>
        <position position="333"/>
    </location>
</feature>
<evidence type="ECO:0000256" key="7">
    <source>
        <dbReference type="PIRNR" id="PIRNR000862"/>
    </source>
</evidence>
<dbReference type="FunFam" id="3.40.50.1820:FF:000057">
    <property type="entry name" value="Lipase"/>
    <property type="match status" value="1"/>
</dbReference>
<feature type="signal peptide" evidence="9">
    <location>
        <begin position="1"/>
        <end position="22"/>
    </location>
</feature>
<keyword evidence="13" id="KW-1185">Reference proteome</keyword>
<reference evidence="12" key="1">
    <citation type="journal article" date="2023" name="IScience">
        <title>Live-bearing cockroach genome reveals convergent evolutionary mechanisms linked to viviparity in insects and beyond.</title>
        <authorList>
            <person name="Fouks B."/>
            <person name="Harrison M.C."/>
            <person name="Mikhailova A.A."/>
            <person name="Marchal E."/>
            <person name="English S."/>
            <person name="Carruthers M."/>
            <person name="Jennings E.C."/>
            <person name="Chiamaka E.L."/>
            <person name="Frigard R.A."/>
            <person name="Pippel M."/>
            <person name="Attardo G.M."/>
            <person name="Benoit J.B."/>
            <person name="Bornberg-Bauer E."/>
            <person name="Tobe S.S."/>
        </authorList>
    </citation>
    <scope>NUCLEOTIDE SEQUENCE</scope>
    <source>
        <strain evidence="12">Stay&amp;Tobe</strain>
    </source>
</reference>
<dbReference type="InterPro" id="IPR025483">
    <property type="entry name" value="Lipase_euk"/>
</dbReference>
<keyword evidence="3 7" id="KW-0378">Hydrolase</keyword>
<dbReference type="InterPro" id="IPR029058">
    <property type="entry name" value="AB_hydrolase_fold"/>
</dbReference>
<sequence length="388" mass="44722">MRNCFLIVLLNWISFLLLHCAALEFITTPEQIKKNGYPAESHQVITEDGYFLTMHRIPSSPKFPTNKKKPVVFLQHWFGGSSADWVFFGPEKSLGYLLADAGYDVWLGNNRGNTYSSNHTTYSITSHKYWDFSFHEMGVYDLPVVIDYILNKTREPNLYYVGISMGTTMFFIFASERPEYNRKIRLMIALAPMVFVDKSTSSIFAGPVNTLTSILRITDVYGIRRGKANEILSNYVCTDRALRTNCVDILFSVVGYDPKQLNESILQKFLTYFPEAISVKCLLHYFQLYTTGGFHQYDYGEKVNMVKYNQRLPPQYNLKAVTSKVVLVYATNDRLSKVQNVQQLNKVLPNPVEMYQVPHPSFNHVDYIIGKDVKTLLNDNIINMIKKY</sequence>
<comment type="caution">
    <text evidence="12">The sequence shown here is derived from an EMBL/GenBank/DDBJ whole genome shotgun (WGS) entry which is preliminary data.</text>
</comment>
<evidence type="ECO:0000256" key="9">
    <source>
        <dbReference type="SAM" id="SignalP"/>
    </source>
</evidence>
<evidence type="ECO:0000256" key="6">
    <source>
        <dbReference type="ARBA" id="ARBA00023180"/>
    </source>
</evidence>
<protein>
    <recommendedName>
        <fullName evidence="7">Lipase</fullName>
    </recommendedName>
</protein>
<accession>A0AAD7ZVI6</accession>
<evidence type="ECO:0000256" key="3">
    <source>
        <dbReference type="ARBA" id="ARBA00022801"/>
    </source>
</evidence>
<feature type="active site" description="Nucleophile" evidence="8">
    <location>
        <position position="164"/>
    </location>
</feature>
<gene>
    <name evidence="12" type="ORF">L9F63_028284</name>
</gene>
<dbReference type="PANTHER" id="PTHR11005">
    <property type="entry name" value="LYSOSOMAL ACID LIPASE-RELATED"/>
    <property type="match status" value="1"/>
</dbReference>
<evidence type="ECO:0000256" key="5">
    <source>
        <dbReference type="ARBA" id="ARBA00023098"/>
    </source>
</evidence>
<dbReference type="InterPro" id="IPR022742">
    <property type="entry name" value="Hydrolase_4"/>
</dbReference>
<keyword evidence="5" id="KW-0443">Lipid metabolism</keyword>
<dbReference type="EMBL" id="JASPKZ010006348">
    <property type="protein sequence ID" value="KAJ9587463.1"/>
    <property type="molecule type" value="Genomic_DNA"/>
</dbReference>
<dbReference type="GO" id="GO:0016042">
    <property type="term" value="P:lipid catabolic process"/>
    <property type="evidence" value="ECO:0007669"/>
    <property type="project" value="UniProtKB-KW"/>
</dbReference>
<dbReference type="Gene3D" id="3.40.50.1820">
    <property type="entry name" value="alpha/beta hydrolase"/>
    <property type="match status" value="1"/>
</dbReference>